<evidence type="ECO:0000313" key="4">
    <source>
        <dbReference type="Proteomes" id="UP000808349"/>
    </source>
</evidence>
<sequence length="241" mass="27772">MKLILSLVILIFALSYAFGQDHKKDSKKIQLGINYSPDYNYRTLTINNKTQGATHVKDIRNKTESPKFGLTAGLQIAWTFHPKLALNIGLQYSNKGYKLKEKPRAISVSDLLDDQHYFATRFKYSFHYIDFPLSISYLIGKKRMQMVASIGVTTNIFIKECLSIFRNTKSNQFDINLPSHYKYNKFNLSATIGCGINYHLLSKIDVRLEPSFRYQLLKVINSDLSAHLWNFGMNTAILYSF</sequence>
<evidence type="ECO:0000256" key="1">
    <source>
        <dbReference type="SAM" id="SignalP"/>
    </source>
</evidence>
<gene>
    <name evidence="3" type="ORF">IPO85_06855</name>
</gene>
<comment type="caution">
    <text evidence="3">The sequence shown here is derived from an EMBL/GenBank/DDBJ whole genome shotgun (WGS) entry which is preliminary data.</text>
</comment>
<keyword evidence="1" id="KW-0732">Signal</keyword>
<feature type="domain" description="Outer membrane protein beta-barrel" evidence="2">
    <location>
        <begin position="28"/>
        <end position="214"/>
    </location>
</feature>
<proteinExistence type="predicted"/>
<dbReference type="Pfam" id="PF13568">
    <property type="entry name" value="OMP_b-brl_2"/>
    <property type="match status" value="1"/>
</dbReference>
<protein>
    <submittedName>
        <fullName evidence="3">PorT family protein</fullName>
    </submittedName>
</protein>
<evidence type="ECO:0000259" key="2">
    <source>
        <dbReference type="Pfam" id="PF13568"/>
    </source>
</evidence>
<feature type="chain" id="PRO_5038537769" evidence="1">
    <location>
        <begin position="18"/>
        <end position="241"/>
    </location>
</feature>
<accession>A0A9D7S8K7</accession>
<feature type="signal peptide" evidence="1">
    <location>
        <begin position="1"/>
        <end position="17"/>
    </location>
</feature>
<reference evidence="3 4" key="1">
    <citation type="submission" date="2020-10" db="EMBL/GenBank/DDBJ databases">
        <title>Connecting structure to function with the recovery of over 1000 high-quality activated sludge metagenome-assembled genomes encoding full-length rRNA genes using long-read sequencing.</title>
        <authorList>
            <person name="Singleton C.M."/>
            <person name="Petriglieri F."/>
            <person name="Kristensen J.M."/>
            <person name="Kirkegaard R.H."/>
            <person name="Michaelsen T.Y."/>
            <person name="Andersen M.H."/>
            <person name="Karst S.M."/>
            <person name="Dueholm M.S."/>
            <person name="Nielsen P.H."/>
            <person name="Albertsen M."/>
        </authorList>
    </citation>
    <scope>NUCLEOTIDE SEQUENCE [LARGE SCALE GENOMIC DNA]</scope>
    <source>
        <strain evidence="3">Ribe_18-Q3-R11-54_BAT3C.373</strain>
    </source>
</reference>
<dbReference type="Proteomes" id="UP000808349">
    <property type="component" value="Unassembled WGS sequence"/>
</dbReference>
<dbReference type="InterPro" id="IPR025665">
    <property type="entry name" value="Beta-barrel_OMP_2"/>
</dbReference>
<evidence type="ECO:0000313" key="3">
    <source>
        <dbReference type="EMBL" id="MBK9717218.1"/>
    </source>
</evidence>
<dbReference type="EMBL" id="JADKFW010000004">
    <property type="protein sequence ID" value="MBK9717218.1"/>
    <property type="molecule type" value="Genomic_DNA"/>
</dbReference>
<dbReference type="AlphaFoldDB" id="A0A9D7S8K7"/>
<name>A0A9D7S8K7_9BACT</name>
<organism evidence="3 4">
    <name type="scientific">Candidatus Defluviibacterium haderslevense</name>
    <dbReference type="NCBI Taxonomy" id="2981993"/>
    <lineage>
        <taxon>Bacteria</taxon>
        <taxon>Pseudomonadati</taxon>
        <taxon>Bacteroidota</taxon>
        <taxon>Saprospiria</taxon>
        <taxon>Saprospirales</taxon>
        <taxon>Saprospiraceae</taxon>
        <taxon>Candidatus Defluviibacterium</taxon>
    </lineage>
</organism>